<keyword evidence="5 8" id="KW-0227">DNA damage</keyword>
<evidence type="ECO:0000256" key="3">
    <source>
        <dbReference type="ARBA" id="ARBA00022695"/>
    </source>
</evidence>
<evidence type="ECO:0000256" key="2">
    <source>
        <dbReference type="ARBA" id="ARBA00022679"/>
    </source>
</evidence>
<dbReference type="InterPro" id="IPR011708">
    <property type="entry name" value="DNA_pol3_alpha_NTPase_dom"/>
</dbReference>
<evidence type="ECO:0000256" key="5">
    <source>
        <dbReference type="ARBA" id="ARBA00022763"/>
    </source>
</evidence>
<dbReference type="InterPro" id="IPR004805">
    <property type="entry name" value="DnaE2/DnaE/PolC"/>
</dbReference>
<dbReference type="Proteomes" id="UP000727456">
    <property type="component" value="Unassembled WGS sequence"/>
</dbReference>
<evidence type="ECO:0000256" key="4">
    <source>
        <dbReference type="ARBA" id="ARBA00022705"/>
    </source>
</evidence>
<keyword evidence="2 8" id="KW-0808">Transferase</keyword>
<dbReference type="InterPro" id="IPR004013">
    <property type="entry name" value="PHP_dom"/>
</dbReference>
<name>A0ABX0TX01_9SPHN</name>
<dbReference type="NCBIfam" id="NF004225">
    <property type="entry name" value="PRK05672.1"/>
    <property type="match status" value="1"/>
</dbReference>
<dbReference type="GO" id="GO:0003887">
    <property type="term" value="F:DNA-directed DNA polymerase activity"/>
    <property type="evidence" value="ECO:0007669"/>
    <property type="project" value="UniProtKB-EC"/>
</dbReference>
<dbReference type="Pfam" id="PF17657">
    <property type="entry name" value="DNA_pol3_finger"/>
    <property type="match status" value="1"/>
</dbReference>
<keyword evidence="6 8" id="KW-0239">DNA-directed DNA polymerase</keyword>
<dbReference type="Pfam" id="PF02811">
    <property type="entry name" value="PHP"/>
    <property type="match status" value="1"/>
</dbReference>
<feature type="domain" description="PHP" evidence="10">
    <location>
        <begin position="17"/>
        <end position="141"/>
    </location>
</feature>
<dbReference type="EMBL" id="JAAOZC010000005">
    <property type="protein sequence ID" value="NIJ08674.1"/>
    <property type="molecule type" value="Genomic_DNA"/>
</dbReference>
<dbReference type="EC" id="2.7.7.7" evidence="8"/>
<dbReference type="HAMAP" id="MF_01902">
    <property type="entry name" value="DNApol_error_prone"/>
    <property type="match status" value="1"/>
</dbReference>
<dbReference type="InterPro" id="IPR040982">
    <property type="entry name" value="DNA_pol3_finger"/>
</dbReference>
<comment type="function">
    <text evidence="8">DNA polymerase involved in damage-induced mutagenesis and translesion synthesis (TLS). It is not the major replicative DNA polymerase.</text>
</comment>
<evidence type="ECO:0000256" key="9">
    <source>
        <dbReference type="SAM" id="MobiDB-lite"/>
    </source>
</evidence>
<dbReference type="CDD" id="cd04485">
    <property type="entry name" value="DnaE_OBF"/>
    <property type="match status" value="1"/>
</dbReference>
<evidence type="ECO:0000313" key="13">
    <source>
        <dbReference type="EMBL" id="NIJ08674.1"/>
    </source>
</evidence>
<gene>
    <name evidence="8" type="primary">dnaE2</name>
    <name evidence="13" type="ORF">FHS31_002295</name>
</gene>
<comment type="subcellular location">
    <subcellularLocation>
        <location evidence="8">Cytoplasm</location>
    </subcellularLocation>
</comment>
<keyword evidence="4 8" id="KW-0235">DNA replication</keyword>
<dbReference type="PANTHER" id="PTHR32294:SF4">
    <property type="entry name" value="ERROR-PRONE DNA POLYMERASE"/>
    <property type="match status" value="1"/>
</dbReference>
<proteinExistence type="inferred from homology"/>
<feature type="domain" description="DNA polymerase III alpha subunit finger" evidence="12">
    <location>
        <begin position="616"/>
        <end position="790"/>
    </location>
</feature>
<protein>
    <recommendedName>
        <fullName evidence="8">Error-prone DNA polymerase</fullName>
        <ecNumber evidence="8">2.7.7.7</ecNumber>
    </recommendedName>
</protein>
<keyword evidence="1 8" id="KW-0963">Cytoplasm</keyword>
<dbReference type="Gene3D" id="3.20.20.140">
    <property type="entry name" value="Metal-dependent hydrolases"/>
    <property type="match status" value="1"/>
</dbReference>
<comment type="similarity">
    <text evidence="8">Belongs to the DNA polymerase type-C family. DnaE2 subfamily.</text>
</comment>
<evidence type="ECO:0000259" key="12">
    <source>
        <dbReference type="Pfam" id="PF17657"/>
    </source>
</evidence>
<dbReference type="Pfam" id="PF07733">
    <property type="entry name" value="DNA_pol3_alpha"/>
    <property type="match status" value="1"/>
</dbReference>
<accession>A0ABX0TX01</accession>
<evidence type="ECO:0000259" key="11">
    <source>
        <dbReference type="Pfam" id="PF07733"/>
    </source>
</evidence>
<comment type="caution">
    <text evidence="13">The sequence shown here is derived from an EMBL/GenBank/DDBJ whole genome shotgun (WGS) entry which is preliminary data.</text>
</comment>
<dbReference type="PANTHER" id="PTHR32294">
    <property type="entry name" value="DNA POLYMERASE III SUBUNIT ALPHA"/>
    <property type="match status" value="1"/>
</dbReference>
<dbReference type="RefSeq" id="WP_243843421.1">
    <property type="nucleotide sequence ID" value="NZ_JAAOZC010000005.1"/>
</dbReference>
<keyword evidence="3 8" id="KW-0548">Nucleotidyltransferase</keyword>
<evidence type="ECO:0000259" key="10">
    <source>
        <dbReference type="Pfam" id="PF02811"/>
    </source>
</evidence>
<sequence>MSKGSEMPAYAELAAATNFSFLHGASHGSDMVHRAMALHYKGLGIADRNTVAGVVRAWGALKDKREKAQDLVRGPIQPMLKLVTGARLVFADGTPDIIAYPENRHGWGSLCRMLSNGNLKADKGDCVLKFKDLLDHIDGLLLIVLPESSRREGEGKARQPENQTVLPGDPGSGNVLRFPGPSEISGGGHVLEESRLSATVTQLKPNRHDDLQLEAILTRLRRAAPDRVWLGIAPRMDGKDDRRLKRHARVAAKARVPLIAVNDALYATAQDRPLQDVLTCIRLGLTIPHAGRALEANADRHLKSPQEMLELFKAYPKAIEETTKLLARVSFDLSQLEYEYPHEPVPEGWQPQRWLQHLVIEAAREKWPGRTVPRKVIGMLMEEFRLIRRCNYPYYFLTVHDVVKFARSQEPPILCQGRGSAANSMVCYLLGITSVDPAANNLLFSRFLSEERKEPPDIDVDFEHERREEVMQYIYQRYGRHRAGIVATVIHYRSRSAVREVGKALGLTEDITSRLVSTVWGSFSTVMEEKRYAETGFSLDNAEIARLNHFVAQLLKAPFPRHLSQHVGGYVLTEHALVETVPLHHAAMEDRTFIEWDKDDIDVLGLMKVDILSLGMLTCIRKAFDLIRKDGGPAYTLANIEQGQPDVYDMLCRGDSLGVFQVESRAQMNMLPRLKPRELYDLVVQVAIVRPGPIQGDMVHPYLRRRAGLEKAEFPEPDPAYGPPDELEQLLGKTFGVPLFQEQAMRLAITAAAFTPDEANRLRRAMATFRNIGGMEDFKAKLVGGMTKRGYTADFAERCYKQIEGFGSYGFPESHAQSFALLVYVSSYIKCRYPAAFCAALLNSQPMGFYAPAQIVRDAEAHRVEVRPVDVMSSGWDNKLEPGTNGPAVRLGFRQIDGFKQEWVERPCADAAMRPGRAGQRVYDKMQSILPIAYDRPGFGDAPPPRPGEEIEWLSHQLPTRALRLLADADAFGSLDLNRRNALWEVHRMPGDTLPLFAAADARELREEADARLPAMPLSEEVAADYQMVRLSLKAHPMTFLRPIFDAERVTRAADLNRLKDGARARVAGVVLVRQRPGKGNAIFITLEDETGVANLLLWARDFERNRVAVMAARLMLAEGIVQITEETMPDGETMRIPHLMTARVHDRTAELSRLSEEHQTRQPLARADVFAHPNYTAQGSGGRRHPRDMRVLPKSRDFH</sequence>
<feature type="region of interest" description="Disordered" evidence="9">
    <location>
        <begin position="1175"/>
        <end position="1200"/>
    </location>
</feature>
<evidence type="ECO:0000256" key="7">
    <source>
        <dbReference type="ARBA" id="ARBA00023204"/>
    </source>
</evidence>
<evidence type="ECO:0000256" key="6">
    <source>
        <dbReference type="ARBA" id="ARBA00022932"/>
    </source>
</evidence>
<reference evidence="13 14" key="1">
    <citation type="submission" date="2020-03" db="EMBL/GenBank/DDBJ databases">
        <title>Genomic Encyclopedia of Type Strains, Phase III (KMG-III): the genomes of soil and plant-associated and newly described type strains.</title>
        <authorList>
            <person name="Whitman W."/>
        </authorList>
    </citation>
    <scope>NUCLEOTIDE SEQUENCE [LARGE SCALE GENOMIC DNA]</scope>
    <source>
        <strain evidence="13 14">CECT 8804</strain>
    </source>
</reference>
<feature type="domain" description="Bacterial DNA polymerase III alpha subunit NTPase" evidence="11">
    <location>
        <begin position="354"/>
        <end position="612"/>
    </location>
</feature>
<keyword evidence="14" id="KW-1185">Reference proteome</keyword>
<keyword evidence="7 8" id="KW-0234">DNA repair</keyword>
<evidence type="ECO:0000256" key="1">
    <source>
        <dbReference type="ARBA" id="ARBA00022490"/>
    </source>
</evidence>
<evidence type="ECO:0000313" key="14">
    <source>
        <dbReference type="Proteomes" id="UP000727456"/>
    </source>
</evidence>
<organism evidence="13 14">
    <name type="scientific">Sphingomonas vulcanisoli</name>
    <dbReference type="NCBI Taxonomy" id="1658060"/>
    <lineage>
        <taxon>Bacteria</taxon>
        <taxon>Pseudomonadati</taxon>
        <taxon>Pseudomonadota</taxon>
        <taxon>Alphaproteobacteria</taxon>
        <taxon>Sphingomonadales</taxon>
        <taxon>Sphingomonadaceae</taxon>
        <taxon>Sphingomonas</taxon>
    </lineage>
</organism>
<dbReference type="InterPro" id="IPR023073">
    <property type="entry name" value="DnaE2"/>
</dbReference>
<evidence type="ECO:0000256" key="8">
    <source>
        <dbReference type="HAMAP-Rule" id="MF_01902"/>
    </source>
</evidence>
<feature type="compositionally biased region" description="Basic and acidic residues" evidence="9">
    <location>
        <begin position="1189"/>
        <end position="1200"/>
    </location>
</feature>
<dbReference type="NCBIfam" id="TIGR00594">
    <property type="entry name" value="polc"/>
    <property type="match status" value="1"/>
</dbReference>
<comment type="catalytic activity">
    <reaction evidence="8">
        <text>DNA(n) + a 2'-deoxyribonucleoside 5'-triphosphate = DNA(n+1) + diphosphate</text>
        <dbReference type="Rhea" id="RHEA:22508"/>
        <dbReference type="Rhea" id="RHEA-COMP:17339"/>
        <dbReference type="Rhea" id="RHEA-COMP:17340"/>
        <dbReference type="ChEBI" id="CHEBI:33019"/>
        <dbReference type="ChEBI" id="CHEBI:61560"/>
        <dbReference type="ChEBI" id="CHEBI:173112"/>
        <dbReference type="EC" id="2.7.7.7"/>
    </reaction>
</comment>
<dbReference type="CDD" id="cd07434">
    <property type="entry name" value="PHP_PolIIIA_DnaE2"/>
    <property type="match status" value="1"/>
</dbReference>
<feature type="region of interest" description="Disordered" evidence="9">
    <location>
        <begin position="151"/>
        <end position="174"/>
    </location>
</feature>